<dbReference type="Proteomes" id="UP000789570">
    <property type="component" value="Unassembled WGS sequence"/>
</dbReference>
<evidence type="ECO:0000256" key="1">
    <source>
        <dbReference type="ARBA" id="ARBA00004173"/>
    </source>
</evidence>
<comment type="function">
    <text evidence="7">Arginine methyltransferase involved in the assembly or stability of mitochondrial NADH:ubiquinone oxidoreductase complex (complex I).</text>
</comment>
<keyword evidence="9" id="KW-1185">Reference proteome</keyword>
<evidence type="ECO:0000256" key="6">
    <source>
        <dbReference type="ARBA" id="ARBA00048612"/>
    </source>
</evidence>
<dbReference type="PANTHER" id="PTHR12049:SF5">
    <property type="entry name" value="PROTEIN ARGININE METHYLTRANSFERASE NDUFAF7 HOMOLOG, MITOCHONDRIAL"/>
    <property type="match status" value="1"/>
</dbReference>
<dbReference type="SUPFAM" id="SSF53335">
    <property type="entry name" value="S-adenosyl-L-methionine-dependent methyltransferases"/>
    <property type="match status" value="1"/>
</dbReference>
<gene>
    <name evidence="8" type="ORF">FCALED_LOCUS3094</name>
</gene>
<dbReference type="Pfam" id="PF02636">
    <property type="entry name" value="Methyltransf_28"/>
    <property type="match status" value="1"/>
</dbReference>
<proteinExistence type="inferred from homology"/>
<evidence type="ECO:0000256" key="3">
    <source>
        <dbReference type="ARBA" id="ARBA00022603"/>
    </source>
</evidence>
<accession>A0A9N8WKN4</accession>
<keyword evidence="5 7" id="KW-0496">Mitochondrion</keyword>
<comment type="subcellular location">
    <subcellularLocation>
        <location evidence="1 7">Mitochondrion</location>
    </subcellularLocation>
</comment>
<dbReference type="Gene3D" id="3.40.50.12710">
    <property type="match status" value="1"/>
</dbReference>
<evidence type="ECO:0000313" key="9">
    <source>
        <dbReference type="Proteomes" id="UP000789570"/>
    </source>
</evidence>
<comment type="catalytic activity">
    <reaction evidence="6 7">
        <text>L-arginyl-[protein] + 2 S-adenosyl-L-methionine = N(omega),N(omega)'-dimethyl-L-arginyl-[protein] + 2 S-adenosyl-L-homocysteine + 2 H(+)</text>
        <dbReference type="Rhea" id="RHEA:48108"/>
        <dbReference type="Rhea" id="RHEA-COMP:10532"/>
        <dbReference type="Rhea" id="RHEA-COMP:11992"/>
        <dbReference type="ChEBI" id="CHEBI:15378"/>
        <dbReference type="ChEBI" id="CHEBI:29965"/>
        <dbReference type="ChEBI" id="CHEBI:57856"/>
        <dbReference type="ChEBI" id="CHEBI:59789"/>
        <dbReference type="ChEBI" id="CHEBI:88221"/>
        <dbReference type="EC" id="2.1.1.320"/>
    </reaction>
</comment>
<evidence type="ECO:0000256" key="4">
    <source>
        <dbReference type="ARBA" id="ARBA00022679"/>
    </source>
</evidence>
<evidence type="ECO:0000256" key="7">
    <source>
        <dbReference type="RuleBase" id="RU364114"/>
    </source>
</evidence>
<dbReference type="AlphaFoldDB" id="A0A9N8WKN4"/>
<dbReference type="EC" id="2.1.1.320" evidence="7"/>
<evidence type="ECO:0000256" key="5">
    <source>
        <dbReference type="ARBA" id="ARBA00023128"/>
    </source>
</evidence>
<dbReference type="OrthoDB" id="17415at2759"/>
<dbReference type="InterPro" id="IPR003788">
    <property type="entry name" value="NDUFAF7"/>
</dbReference>
<dbReference type="PANTHER" id="PTHR12049">
    <property type="entry name" value="PROTEIN ARGININE METHYLTRANSFERASE NDUFAF7, MITOCHONDRIAL"/>
    <property type="match status" value="1"/>
</dbReference>
<protein>
    <recommendedName>
        <fullName evidence="7">Protein arginine methyltransferase NDUFAF7</fullName>
        <ecNumber evidence="7">2.1.1.320</ecNumber>
    </recommendedName>
</protein>
<dbReference type="GO" id="GO:0032259">
    <property type="term" value="P:methylation"/>
    <property type="evidence" value="ECO:0007669"/>
    <property type="project" value="UniProtKB-KW"/>
</dbReference>
<dbReference type="EMBL" id="CAJVPQ010000516">
    <property type="protein sequence ID" value="CAG8488699.1"/>
    <property type="molecule type" value="Genomic_DNA"/>
</dbReference>
<keyword evidence="3 7" id="KW-0489">Methyltransferase</keyword>
<reference evidence="8" key="1">
    <citation type="submission" date="2021-06" db="EMBL/GenBank/DDBJ databases">
        <authorList>
            <person name="Kallberg Y."/>
            <person name="Tangrot J."/>
            <person name="Rosling A."/>
        </authorList>
    </citation>
    <scope>NUCLEOTIDE SEQUENCE</scope>
    <source>
        <strain evidence="8">UK204</strain>
    </source>
</reference>
<dbReference type="GO" id="GO:0005739">
    <property type="term" value="C:mitochondrion"/>
    <property type="evidence" value="ECO:0007669"/>
    <property type="project" value="UniProtKB-SubCell"/>
</dbReference>
<sequence>MIRPILTSQFSHMISKHITALHPPKLKSLPHKSSAISFLSRKLNSTTSNPPSSLGGLLDEIPLNAEYFNYPRLTARQSALRITPPRESQMLVRDFIDDSLYNPNYGYFSKQAMIFSPQNDFDFNGIKDNLEFMNLVGSKYQEFENGFELKDKKAAKQIWHTSTELFKPWYGYAFAKYIVTEYKLNGNPQHDLIIYELGAGNGTLMLNILDYIQKFEPAIYKKTKYRIVEISIKLAERQRQIQDFRKVTNVHNCIEIINKNIFDWDEPVNEPCFFLACEVLDNFAHDVIRYEFMTEKPMQGVVVTNEKGEYEEIYEPVNDPLITRYLTLRNKTTYKTPALQRRFYRKMRNKLPLAPNLTQSEFIPTKMLLFLDVLKDYFPQHRLVISDFYKLPDSIQGVDAPVVQTRYQNAMVPCSTYMVHPGWFDIFFPTNFELLKDIYQLVCRSSRAESEKVKVLQQKEFLKRYAELARTQTKSGENPILMYYENVKFLLS</sequence>
<dbReference type="InterPro" id="IPR038375">
    <property type="entry name" value="NDUFAF7_sf"/>
</dbReference>
<comment type="caution">
    <text evidence="8">The sequence shown here is derived from an EMBL/GenBank/DDBJ whole genome shotgun (WGS) entry which is preliminary data.</text>
</comment>
<comment type="similarity">
    <text evidence="2 7">Belongs to the NDUFAF7 family.</text>
</comment>
<dbReference type="InterPro" id="IPR029063">
    <property type="entry name" value="SAM-dependent_MTases_sf"/>
</dbReference>
<name>A0A9N8WKN4_9GLOM</name>
<evidence type="ECO:0000313" key="8">
    <source>
        <dbReference type="EMBL" id="CAG8488699.1"/>
    </source>
</evidence>
<keyword evidence="4 7" id="KW-0808">Transferase</keyword>
<dbReference type="GO" id="GO:0035243">
    <property type="term" value="F:protein-arginine omega-N symmetric methyltransferase activity"/>
    <property type="evidence" value="ECO:0007669"/>
    <property type="project" value="UniProtKB-EC"/>
</dbReference>
<evidence type="ECO:0000256" key="2">
    <source>
        <dbReference type="ARBA" id="ARBA00005891"/>
    </source>
</evidence>
<organism evidence="8 9">
    <name type="scientific">Funneliformis caledonium</name>
    <dbReference type="NCBI Taxonomy" id="1117310"/>
    <lineage>
        <taxon>Eukaryota</taxon>
        <taxon>Fungi</taxon>
        <taxon>Fungi incertae sedis</taxon>
        <taxon>Mucoromycota</taxon>
        <taxon>Glomeromycotina</taxon>
        <taxon>Glomeromycetes</taxon>
        <taxon>Glomerales</taxon>
        <taxon>Glomeraceae</taxon>
        <taxon>Funneliformis</taxon>
    </lineage>
</organism>